<dbReference type="PANTHER" id="PTHR10145:SF6">
    <property type="entry name" value="TRANSCRIPTION ELONGATION FACTOR SPT6"/>
    <property type="match status" value="1"/>
</dbReference>
<dbReference type="GO" id="GO:0031491">
    <property type="term" value="F:nucleosome binding"/>
    <property type="evidence" value="ECO:0007669"/>
    <property type="project" value="TreeGrafter"/>
</dbReference>
<dbReference type="PROSITE" id="PS50126">
    <property type="entry name" value="S1"/>
    <property type="match status" value="1"/>
</dbReference>
<evidence type="ECO:0000256" key="1">
    <source>
        <dbReference type="ARBA" id="ARBA00004123"/>
    </source>
</evidence>
<dbReference type="InterPro" id="IPR017072">
    <property type="entry name" value="TF_Spt6"/>
</dbReference>
<dbReference type="Proteomes" id="UP000193218">
    <property type="component" value="Unassembled WGS sequence"/>
</dbReference>
<dbReference type="GO" id="GO:0008023">
    <property type="term" value="C:transcription elongation factor complex"/>
    <property type="evidence" value="ECO:0007669"/>
    <property type="project" value="TreeGrafter"/>
</dbReference>
<dbReference type="Pfam" id="PF14639">
    <property type="entry name" value="YqgF"/>
    <property type="match status" value="1"/>
</dbReference>
<dbReference type="InterPro" id="IPR037027">
    <property type="entry name" value="YqgF/RNaseH-like_dom_sf"/>
</dbReference>
<dbReference type="InterPro" id="IPR012340">
    <property type="entry name" value="NA-bd_OB-fold"/>
</dbReference>
<evidence type="ECO:0000256" key="10">
    <source>
        <dbReference type="ARBA" id="ARBA00093389"/>
    </source>
</evidence>
<protein>
    <recommendedName>
        <fullName evidence="4">Transcription elongation factor SPT6</fullName>
    </recommendedName>
    <alternativeName>
        <fullName evidence="9">Chromatin elongation factor SPT6</fullName>
    </alternativeName>
</protein>
<feature type="compositionally biased region" description="Basic and acidic residues" evidence="12">
    <location>
        <begin position="80"/>
        <end position="95"/>
    </location>
</feature>
<dbReference type="InterPro" id="IPR032706">
    <property type="entry name" value="Spt6_HHH"/>
</dbReference>
<dbReference type="InterPro" id="IPR012337">
    <property type="entry name" value="RNaseH-like_sf"/>
</dbReference>
<dbReference type="CDD" id="cd09928">
    <property type="entry name" value="SH2_Cterm_SPT6_like"/>
    <property type="match status" value="1"/>
</dbReference>
<dbReference type="PANTHER" id="PTHR10145">
    <property type="entry name" value="TRANSCRIPTION ELONGATION FACTOR SPT6"/>
    <property type="match status" value="1"/>
</dbReference>
<dbReference type="InterPro" id="IPR010994">
    <property type="entry name" value="RuvA_2-like"/>
</dbReference>
<dbReference type="GO" id="GO:0042393">
    <property type="term" value="F:histone binding"/>
    <property type="evidence" value="ECO:0007669"/>
    <property type="project" value="TreeGrafter"/>
</dbReference>
<dbReference type="GeneID" id="33554860"/>
<dbReference type="OrthoDB" id="995477at2759"/>
<dbReference type="GO" id="GO:0005694">
    <property type="term" value="C:chromosome"/>
    <property type="evidence" value="ECO:0007669"/>
    <property type="project" value="UniProtKB-SubCell"/>
</dbReference>
<feature type="compositionally biased region" description="Acidic residues" evidence="12">
    <location>
        <begin position="22"/>
        <end position="36"/>
    </location>
</feature>
<keyword evidence="16" id="KW-1185">Reference proteome</keyword>
<dbReference type="Pfam" id="PF14635">
    <property type="entry name" value="HHH_7"/>
    <property type="match status" value="1"/>
</dbReference>
<evidence type="ECO:0000259" key="14">
    <source>
        <dbReference type="PROSITE" id="PS50126"/>
    </source>
</evidence>
<comment type="similarity">
    <text evidence="3">Belongs to the SPT6 family.</text>
</comment>
<accession>A0A1Y1U6S5</accession>
<dbReference type="GO" id="GO:0140673">
    <property type="term" value="P:transcription elongation-coupled chromatin remodeling"/>
    <property type="evidence" value="ECO:0007669"/>
    <property type="project" value="InterPro"/>
</dbReference>
<dbReference type="Gene3D" id="1.10.10.650">
    <property type="entry name" value="RuvA domain 2-like"/>
    <property type="match status" value="1"/>
</dbReference>
<reference evidence="15 16" key="1">
    <citation type="submission" date="2017-03" db="EMBL/GenBank/DDBJ databases">
        <title>Widespread Adenine N6-methylation of Active Genes in Fungi.</title>
        <authorList>
            <consortium name="DOE Joint Genome Institute"/>
            <person name="Mondo S.J."/>
            <person name="Dannebaum R.O."/>
            <person name="Kuo R.C."/>
            <person name="Louie K.B."/>
            <person name="Bewick A.J."/>
            <person name="Labutti K."/>
            <person name="Haridas S."/>
            <person name="Kuo A."/>
            <person name="Salamov A."/>
            <person name="Ahrendt S.R."/>
            <person name="Lau R."/>
            <person name="Bowen B.P."/>
            <person name="Lipzen A."/>
            <person name="Sullivan W."/>
            <person name="Andreopoulos W.B."/>
            <person name="Clum A."/>
            <person name="Lindquist E."/>
            <person name="Daum C."/>
            <person name="Northen T.R."/>
            <person name="Ramamoorthy G."/>
            <person name="Schmitz R.J."/>
            <person name="Gryganskyi A."/>
            <person name="Culley D."/>
            <person name="Magnuson J."/>
            <person name="James T.Y."/>
            <person name="O'Malley M.A."/>
            <person name="Stajich J.E."/>
            <person name="Spatafora J.W."/>
            <person name="Visel A."/>
            <person name="Grigoriev I.V."/>
        </authorList>
    </citation>
    <scope>NUCLEOTIDE SEQUENCE [LARGE SCALE GENOMIC DNA]</scope>
    <source>
        <strain evidence="15 16">NRRL Y-17943</strain>
    </source>
</reference>
<feature type="domain" description="S1 motif" evidence="14">
    <location>
        <begin position="1144"/>
        <end position="1215"/>
    </location>
</feature>
<dbReference type="FunFam" id="1.10.10.2740:FF:000002">
    <property type="entry name" value="Transcription elongation factor Spt6"/>
    <property type="match status" value="1"/>
</dbReference>
<evidence type="ECO:0000256" key="8">
    <source>
        <dbReference type="ARBA" id="ARBA00023242"/>
    </source>
</evidence>
<feature type="region of interest" description="Disordered" evidence="12">
    <location>
        <begin position="1"/>
        <end position="201"/>
    </location>
</feature>
<dbReference type="InterPro" id="IPR028088">
    <property type="entry name" value="Spt6_HTH_DNA-bd_dom"/>
</dbReference>
<dbReference type="STRING" id="4999.A0A1Y1U6S5"/>
<comment type="subcellular location">
    <subcellularLocation>
        <location evidence="2">Chromosome</location>
    </subcellularLocation>
    <subcellularLocation>
        <location evidence="1">Nucleus</location>
    </subcellularLocation>
</comment>
<dbReference type="Gene3D" id="1.10.10.2740">
    <property type="entry name" value="Spt6, Death-like domain"/>
    <property type="match status" value="1"/>
</dbReference>
<keyword evidence="8" id="KW-0539">Nucleus</keyword>
<dbReference type="SMART" id="SM00252">
    <property type="entry name" value="SH2"/>
    <property type="match status" value="1"/>
</dbReference>
<evidence type="ECO:0000256" key="6">
    <source>
        <dbReference type="ARBA" id="ARBA00022999"/>
    </source>
</evidence>
<dbReference type="RefSeq" id="XP_021868017.1">
    <property type="nucleotide sequence ID" value="XM_022013052.1"/>
</dbReference>
<feature type="non-terminal residue" evidence="15">
    <location>
        <position position="1427"/>
    </location>
</feature>
<evidence type="ECO:0000259" key="13">
    <source>
        <dbReference type="PROSITE" id="PS50001"/>
    </source>
</evidence>
<feature type="compositionally biased region" description="Acidic residues" evidence="12">
    <location>
        <begin position="157"/>
        <end position="175"/>
    </location>
</feature>
<gene>
    <name evidence="15" type="ORF">BD324DRAFT_570997</name>
</gene>
<sequence>MSDRSGSPSSEGEGDRIRPYGDDVDSSEESSEEDEEEARRVAEGFIVEGDDDEEDGDFEVDENEEDEEARKKRRRKEKQRRREEKRARREARQKDDDDGELSEGELELMAQNQGLAGPSKDRSTNRARVAAGVDGDDERIPSLQDIFREDEERRAMEDEDEDDLGDFIEEDEEEERAAGETEEERRQRRREEKLKRREAARARPDIAGLDRGAFDENYEVFGDGQLYEWAMDLDDLENDEGDDEVQKKDLRLEDVFDPAEIKARRLQDEDKAIAQNDQPERHQLVNSTLSDNPVLASATLFPPPDLAAGWAYTKISTRIQYIFCNMGPEGSYPEPTPDNIQPLPVRRRFDLAGAFIHVVSTALRMMFVENLEVPYLWHYKRDAFSVLEDQGQSSVQFLDRDELWTLYTLGLKFRAIYSRCQQITNMWSKIKERKPELENEYLTKTLLSSVCMMSVEAAAEGYDWLAYHYPQEVHDVRIQQALEEGTKMAPIKTRDDRGRFGPVKKLVDAFGIDVSKVAVLFNDPEGKPHSLENPDRMPLDLAEEFAGTGTMFTTAGEALDTATQILVAEMAKDPSIRQQARDFVEACGTVTVTPTERGQTIIDEYHIYHAFKFLTEKPISLFKDSPEFLHMLKAEEDGLITISIEVGEMEDSFTQTLVRCVHADDHGELSRAWNELRKEICDTVVAHHLIPAASKWVKEHMRSQAEEFVAERCRMELELRVNVRPYANSSMDQGETPSVLALTNGRGGIRDAVVAVLLDEEGNIHTQTKFDNLKDDDDKEAFVDLVKRQKPVVVVVGGLSVQAARLKDDIYAALRTLAMRESGEVAPTMDTYPNPDDFHLASADFDARLAPHMVPLTYVNDATARIVMVSDDTAKDYPNLPMNARYALGLARYAQNPLNAYCKLGRSIASVTFMELHQKLISQEKLLVHLERGLVNAVCYMGIEINSCIADAYQRAMLPFIAGLGPRKADALVNAVLRQGTLINRLAYADLGVFGPTILENVAGFLSIHTDEKEIELDASNPQATPDPLDLTRIHPADYEFAQKMCQDALDMDAEDVADQHKSEVVLKLMLDDDRARKLGELNLDDFAFNLQKQGEGNKRHTLGEIVSELISYRADRRPVFYVPTDWEVVTMLSGETERTVGPGIIVTATVRKALASRVFCQLESGLDAILEREYVSNDDQAVLSCEDQFRARQSIRAVVIYAEPARMQVKISTRDSDMRQGVPYLQPFRVEAFNSIARATQAAEAAAAKKRQAAGKVKRVVNHPNWHVMNSGQAEQFLASQHRGDVVIRPSSKGPDHLAVTWKVDEDVYQHIDVQEIDKPNEYSVGRILRVAGKYSYSDLDELIINHVKAMARKFDEMQMHEKFRQEDELEGYLKNYVQAHPGRSMYGFSIDSARPGYLKLCFMNKSSKDGGAIQEWPVKVLPGAY</sequence>
<keyword evidence="7" id="KW-0804">Transcription</keyword>
<feature type="compositionally biased region" description="Acidic residues" evidence="12">
    <location>
        <begin position="96"/>
        <end position="106"/>
    </location>
</feature>
<dbReference type="PROSITE" id="PS50001">
    <property type="entry name" value="SH2"/>
    <property type="match status" value="1"/>
</dbReference>
<dbReference type="InterPro" id="IPR035019">
    <property type="entry name" value="Spt6_SH2_N"/>
</dbReference>
<dbReference type="InterPro" id="IPR023323">
    <property type="entry name" value="Tex-like_dom_sf"/>
</dbReference>
<dbReference type="SUPFAM" id="SSF158832">
    <property type="entry name" value="Tex N-terminal region-like"/>
    <property type="match status" value="1"/>
</dbReference>
<dbReference type="Pfam" id="PF22706">
    <property type="entry name" value="Tex_central_region"/>
    <property type="match status" value="1"/>
</dbReference>
<dbReference type="FunFam" id="3.30.505.10:FF:000056">
    <property type="entry name" value="Transcription elongation factor Spt6"/>
    <property type="match status" value="1"/>
</dbReference>
<evidence type="ECO:0000256" key="4">
    <source>
        <dbReference type="ARBA" id="ARBA00020248"/>
    </source>
</evidence>
<keyword evidence="15" id="KW-0648">Protein biosynthesis</keyword>
<organism evidence="15 16">
    <name type="scientific">Kockovaella imperatae</name>
    <dbReference type="NCBI Taxonomy" id="4999"/>
    <lineage>
        <taxon>Eukaryota</taxon>
        <taxon>Fungi</taxon>
        <taxon>Dikarya</taxon>
        <taxon>Basidiomycota</taxon>
        <taxon>Agaricomycotina</taxon>
        <taxon>Tremellomycetes</taxon>
        <taxon>Tremellales</taxon>
        <taxon>Cuniculitremaceae</taxon>
        <taxon>Kockovaella</taxon>
    </lineage>
</organism>
<dbReference type="InterPro" id="IPR036860">
    <property type="entry name" value="SH2_dom_sf"/>
</dbReference>
<dbReference type="InterPro" id="IPR042066">
    <property type="entry name" value="Spt6_death-like"/>
</dbReference>
<proteinExistence type="inferred from homology"/>
<dbReference type="InterPro" id="IPR055179">
    <property type="entry name" value="Tex-like_central_region"/>
</dbReference>
<dbReference type="Gene3D" id="1.10.3500.10">
    <property type="entry name" value="Tex N-terminal region-like"/>
    <property type="match status" value="1"/>
</dbReference>
<dbReference type="Gene3D" id="3.30.505.10">
    <property type="entry name" value="SH2 domain"/>
    <property type="match status" value="2"/>
</dbReference>
<dbReference type="GO" id="GO:0003677">
    <property type="term" value="F:DNA binding"/>
    <property type="evidence" value="ECO:0007669"/>
    <property type="project" value="InterPro"/>
</dbReference>
<dbReference type="InterPro" id="IPR000980">
    <property type="entry name" value="SH2"/>
</dbReference>
<keyword evidence="15" id="KW-0251">Elongation factor</keyword>
<dbReference type="Gene3D" id="1.10.150.850">
    <property type="entry name" value="Spt6, helix-hairpin-helix domain"/>
    <property type="match status" value="1"/>
</dbReference>
<dbReference type="CDD" id="cd09918">
    <property type="entry name" value="SH2_Nterm_SPT6_like"/>
    <property type="match status" value="1"/>
</dbReference>
<feature type="domain" description="SH2" evidence="13">
    <location>
        <begin position="1253"/>
        <end position="1348"/>
    </location>
</feature>
<dbReference type="InterPro" id="IPR035420">
    <property type="entry name" value="Spt6_SH2"/>
</dbReference>
<evidence type="ECO:0000256" key="2">
    <source>
        <dbReference type="ARBA" id="ARBA00004286"/>
    </source>
</evidence>
<dbReference type="InterPro" id="IPR035018">
    <property type="entry name" value="Spt6_SH2_C"/>
</dbReference>
<dbReference type="Pfam" id="PF14633">
    <property type="entry name" value="SH2_2"/>
    <property type="match status" value="1"/>
</dbReference>
<dbReference type="FunCoup" id="A0A1Y1U6S5">
    <property type="interactions" value="791"/>
</dbReference>
<dbReference type="InterPro" id="IPR028231">
    <property type="entry name" value="Spt6_YqgF"/>
</dbReference>
<dbReference type="InterPro" id="IPR023319">
    <property type="entry name" value="Tex-like_HTH_dom_sf"/>
</dbReference>
<evidence type="ECO:0000256" key="9">
    <source>
        <dbReference type="ARBA" id="ARBA00029871"/>
    </source>
</evidence>
<dbReference type="Pfam" id="PF14641">
    <property type="entry name" value="HTH_44"/>
    <property type="match status" value="1"/>
</dbReference>
<keyword evidence="5" id="KW-0158">Chromosome</keyword>
<evidence type="ECO:0000313" key="16">
    <source>
        <dbReference type="Proteomes" id="UP000193218"/>
    </source>
</evidence>
<feature type="compositionally biased region" description="Basic and acidic residues" evidence="12">
    <location>
        <begin position="176"/>
        <end position="201"/>
    </location>
</feature>
<dbReference type="SUPFAM" id="SSF50249">
    <property type="entry name" value="Nucleic acid-binding proteins"/>
    <property type="match status" value="1"/>
</dbReference>
<dbReference type="InParanoid" id="A0A1Y1U6S5"/>
<evidence type="ECO:0000256" key="5">
    <source>
        <dbReference type="ARBA" id="ARBA00022454"/>
    </source>
</evidence>
<evidence type="ECO:0000313" key="15">
    <source>
        <dbReference type="EMBL" id="ORX33718.1"/>
    </source>
</evidence>
<dbReference type="EMBL" id="NBSH01000017">
    <property type="protein sequence ID" value="ORX33718.1"/>
    <property type="molecule type" value="Genomic_DNA"/>
</dbReference>
<dbReference type="InterPro" id="IPR049540">
    <property type="entry name" value="Spt6-like_S1"/>
</dbReference>
<dbReference type="Pfam" id="PF21710">
    <property type="entry name" value="Spt6_S1"/>
    <property type="match status" value="1"/>
</dbReference>
<evidence type="ECO:0000256" key="3">
    <source>
        <dbReference type="ARBA" id="ARBA00009253"/>
    </source>
</evidence>
<feature type="compositionally biased region" description="Polar residues" evidence="12">
    <location>
        <begin position="1"/>
        <end position="10"/>
    </location>
</feature>
<dbReference type="SUPFAM" id="SSF47781">
    <property type="entry name" value="RuvA domain 2-like"/>
    <property type="match status" value="2"/>
</dbReference>
<comment type="function">
    <text evidence="10">Histone H3-H4 chaperone that plays a role in maintenance of chromatin structure during RNA polymerase II transcription elongation thereby repressing transcription initiation from cryptic promoters. Mediates the reassembly of nucleosomes onto the promoters of at least a selected set of genes during repression; the nucleosome reassembly is essential for transcriptional repression. Essential for viability.</text>
</comment>
<feature type="compositionally biased region" description="Acidic residues" evidence="12">
    <location>
        <begin position="48"/>
        <end position="67"/>
    </location>
</feature>
<dbReference type="InterPro" id="IPR003029">
    <property type="entry name" value="S1_domain"/>
</dbReference>
<evidence type="ECO:0000256" key="11">
    <source>
        <dbReference type="PROSITE-ProRule" id="PRU00191"/>
    </source>
</evidence>
<name>A0A1Y1U6S5_9TREE</name>
<dbReference type="GO" id="GO:0034728">
    <property type="term" value="P:nucleosome organization"/>
    <property type="evidence" value="ECO:0007669"/>
    <property type="project" value="TreeGrafter"/>
</dbReference>
<evidence type="ECO:0000256" key="12">
    <source>
        <dbReference type="SAM" id="MobiDB-lite"/>
    </source>
</evidence>
<dbReference type="GO" id="GO:0003746">
    <property type="term" value="F:translation elongation factor activity"/>
    <property type="evidence" value="ECO:0007669"/>
    <property type="project" value="UniProtKB-KW"/>
</dbReference>
<evidence type="ECO:0000256" key="7">
    <source>
        <dbReference type="ARBA" id="ARBA00023163"/>
    </source>
</evidence>
<dbReference type="SUPFAM" id="SSF53098">
    <property type="entry name" value="Ribonuclease H-like"/>
    <property type="match status" value="1"/>
</dbReference>
<dbReference type="SUPFAM" id="SSF55550">
    <property type="entry name" value="SH2 domain"/>
    <property type="match status" value="1"/>
</dbReference>
<dbReference type="SMART" id="SM00316">
    <property type="entry name" value="S1"/>
    <property type="match status" value="1"/>
</dbReference>
<feature type="compositionally biased region" description="Basic and acidic residues" evidence="12">
    <location>
        <begin position="146"/>
        <end position="156"/>
    </location>
</feature>
<keyword evidence="6 11" id="KW-0727">SH2 domain</keyword>
<dbReference type="Gene3D" id="3.30.420.140">
    <property type="entry name" value="YqgF/RNase H-like domain"/>
    <property type="match status" value="1"/>
</dbReference>
<comment type="caution">
    <text evidence="15">The sequence shown here is derived from an EMBL/GenBank/DDBJ whole genome shotgun (WGS) entry which is preliminary data.</text>
</comment>